<evidence type="ECO:0000313" key="1">
    <source>
        <dbReference type="EMBL" id="EUC62601.1"/>
    </source>
</evidence>
<proteinExistence type="predicted"/>
<protein>
    <submittedName>
        <fullName evidence="1">Uncharacterized protein</fullName>
    </submittedName>
</protein>
<accession>X8JH38</accession>
<organism evidence="1 2">
    <name type="scientific">Rhizoctonia solani AG-3 Rhs1AP</name>
    <dbReference type="NCBI Taxonomy" id="1086054"/>
    <lineage>
        <taxon>Eukaryota</taxon>
        <taxon>Fungi</taxon>
        <taxon>Dikarya</taxon>
        <taxon>Basidiomycota</taxon>
        <taxon>Agaricomycotina</taxon>
        <taxon>Agaricomycetes</taxon>
        <taxon>Cantharellales</taxon>
        <taxon>Ceratobasidiaceae</taxon>
        <taxon>Rhizoctonia</taxon>
    </lineage>
</organism>
<dbReference type="EMBL" id="JATN01000318">
    <property type="protein sequence ID" value="EUC62601.1"/>
    <property type="molecule type" value="Genomic_DNA"/>
</dbReference>
<comment type="caution">
    <text evidence="1">The sequence shown here is derived from an EMBL/GenBank/DDBJ whole genome shotgun (WGS) entry which is preliminary data.</text>
</comment>
<dbReference type="AlphaFoldDB" id="X8JH38"/>
<name>X8JH38_9AGAM</name>
<reference evidence="2" key="1">
    <citation type="journal article" date="2014" name="Genome Announc.">
        <title>Draft genome sequence of the plant-pathogenic soil fungus Rhizoctonia solani anastomosis group 3 strain Rhs1AP.</title>
        <authorList>
            <person name="Cubeta M.A."/>
            <person name="Thomas E."/>
            <person name="Dean R.A."/>
            <person name="Jabaji S."/>
            <person name="Neate S.M."/>
            <person name="Tavantzis S."/>
            <person name="Toda T."/>
            <person name="Vilgalys R."/>
            <person name="Bharathan N."/>
            <person name="Fedorova-Abrams N."/>
            <person name="Pakala S.B."/>
            <person name="Pakala S.M."/>
            <person name="Zafar N."/>
            <person name="Joardar V."/>
            <person name="Losada L."/>
            <person name="Nierman W.C."/>
        </authorList>
    </citation>
    <scope>NUCLEOTIDE SEQUENCE [LARGE SCALE GENOMIC DNA]</scope>
    <source>
        <strain evidence="2">AG-3</strain>
    </source>
</reference>
<sequence>MIWVYSLWMALYSRYMLRKYLVHVQRLFPHQSRELTPRISKIYCQEYRSQVIAILSRSPVSLESNSEITFLQLRAGQAMSDTRPLWQDTVNTGVVPDCKRSTLSTSILPPFPAFLAWPKLKNGQ</sequence>
<evidence type="ECO:0000313" key="2">
    <source>
        <dbReference type="Proteomes" id="UP000030108"/>
    </source>
</evidence>
<gene>
    <name evidence="1" type="ORF">RSOL_424170</name>
</gene>
<dbReference type="Proteomes" id="UP000030108">
    <property type="component" value="Unassembled WGS sequence"/>
</dbReference>